<evidence type="ECO:0000256" key="6">
    <source>
        <dbReference type="ARBA" id="ARBA00023320"/>
    </source>
</evidence>
<name>A0A814P480_9BILA</name>
<keyword evidence="4" id="KW-0677">Repeat</keyword>
<dbReference type="Pfam" id="PF01581">
    <property type="entry name" value="FARP"/>
    <property type="match status" value="3"/>
</dbReference>
<keyword evidence="6" id="KW-0527">Neuropeptide</keyword>
<organism evidence="8 10">
    <name type="scientific">Didymodactylos carnosus</name>
    <dbReference type="NCBI Taxonomy" id="1234261"/>
    <lineage>
        <taxon>Eukaryota</taxon>
        <taxon>Metazoa</taxon>
        <taxon>Spiralia</taxon>
        <taxon>Gnathifera</taxon>
        <taxon>Rotifera</taxon>
        <taxon>Eurotatoria</taxon>
        <taxon>Bdelloidea</taxon>
        <taxon>Philodinida</taxon>
        <taxon>Philodinidae</taxon>
        <taxon>Didymodactylos</taxon>
    </lineage>
</organism>
<evidence type="ECO:0000256" key="2">
    <source>
        <dbReference type="ARBA" id="ARBA00006356"/>
    </source>
</evidence>
<accession>A0A814P480</accession>
<comment type="subcellular location">
    <subcellularLocation>
        <location evidence="1">Secreted</location>
    </subcellularLocation>
</comment>
<dbReference type="GO" id="GO:0007218">
    <property type="term" value="P:neuropeptide signaling pathway"/>
    <property type="evidence" value="ECO:0007669"/>
    <property type="project" value="UniProtKB-KW"/>
</dbReference>
<evidence type="ECO:0000256" key="1">
    <source>
        <dbReference type="ARBA" id="ARBA00004613"/>
    </source>
</evidence>
<dbReference type="PANTHER" id="PTHR20986:SF22">
    <property type="entry name" value="FMRFAMIDE-RELATED PEPTIDES"/>
    <property type="match status" value="1"/>
</dbReference>
<sequence length="138" mass="16193">MTRSIIYYSEPNKNFVYDVKQHNDDKKINSENQDYLTDDSKQRPLNSFTSDNDNDNDDEYQRSERAAMQKFGPPSASFLRFGRSNPSFLRFGRSNPSFLRFGRSNPSFLRFGRTNLSPRLDWAPVEKRTQQASFLRFG</sequence>
<dbReference type="EMBL" id="CAJOBC010005550">
    <property type="protein sequence ID" value="CAF3867427.1"/>
    <property type="molecule type" value="Genomic_DNA"/>
</dbReference>
<protein>
    <submittedName>
        <fullName evidence="8">Uncharacterized protein</fullName>
    </submittedName>
</protein>
<evidence type="ECO:0000313" key="10">
    <source>
        <dbReference type="Proteomes" id="UP000663829"/>
    </source>
</evidence>
<keyword evidence="10" id="KW-1185">Reference proteome</keyword>
<dbReference type="AlphaFoldDB" id="A0A814P480"/>
<keyword evidence="5" id="KW-0027">Amidation</keyword>
<evidence type="ECO:0000313" key="8">
    <source>
        <dbReference type="EMBL" id="CAF1102564.1"/>
    </source>
</evidence>
<evidence type="ECO:0000256" key="7">
    <source>
        <dbReference type="SAM" id="MobiDB-lite"/>
    </source>
</evidence>
<evidence type="ECO:0000256" key="4">
    <source>
        <dbReference type="ARBA" id="ARBA00022737"/>
    </source>
</evidence>
<proteinExistence type="inferred from homology"/>
<gene>
    <name evidence="8" type="ORF">GPM918_LOCUS18822</name>
    <name evidence="9" type="ORF">SRO942_LOCUS18822</name>
</gene>
<dbReference type="Proteomes" id="UP000681722">
    <property type="component" value="Unassembled WGS sequence"/>
</dbReference>
<dbReference type="OrthoDB" id="5813613at2759"/>
<comment type="similarity">
    <text evidence="2">Belongs to the FARP (FMRFamide related peptide) family.</text>
</comment>
<dbReference type="EMBL" id="CAJNOQ010005549">
    <property type="protein sequence ID" value="CAF1102564.1"/>
    <property type="molecule type" value="Genomic_DNA"/>
</dbReference>
<reference evidence="8" key="1">
    <citation type="submission" date="2021-02" db="EMBL/GenBank/DDBJ databases">
        <authorList>
            <person name="Nowell W R."/>
        </authorList>
    </citation>
    <scope>NUCLEOTIDE SEQUENCE</scope>
</reference>
<dbReference type="GO" id="GO:0005576">
    <property type="term" value="C:extracellular region"/>
    <property type="evidence" value="ECO:0007669"/>
    <property type="project" value="UniProtKB-SubCell"/>
</dbReference>
<dbReference type="PANTHER" id="PTHR20986">
    <property type="entry name" value="FMRFAMIDE-RELATED PEPTIDES"/>
    <property type="match status" value="1"/>
</dbReference>
<evidence type="ECO:0000256" key="5">
    <source>
        <dbReference type="ARBA" id="ARBA00022815"/>
    </source>
</evidence>
<comment type="caution">
    <text evidence="8">The sequence shown here is derived from an EMBL/GenBank/DDBJ whole genome shotgun (WGS) entry which is preliminary data.</text>
</comment>
<keyword evidence="3" id="KW-0964">Secreted</keyword>
<evidence type="ECO:0000313" key="9">
    <source>
        <dbReference type="EMBL" id="CAF3867427.1"/>
    </source>
</evidence>
<dbReference type="InterPro" id="IPR051041">
    <property type="entry name" value="FMRFamide-related_np"/>
</dbReference>
<feature type="region of interest" description="Disordered" evidence="7">
    <location>
        <begin position="28"/>
        <end position="68"/>
    </location>
</feature>
<dbReference type="Proteomes" id="UP000663829">
    <property type="component" value="Unassembled WGS sequence"/>
</dbReference>
<evidence type="ECO:0000256" key="3">
    <source>
        <dbReference type="ARBA" id="ARBA00022525"/>
    </source>
</evidence>
<dbReference type="InterPro" id="IPR002544">
    <property type="entry name" value="FMRFamid-related_peptide-like"/>
</dbReference>